<feature type="region of interest" description="Disordered" evidence="1">
    <location>
        <begin position="1"/>
        <end position="49"/>
    </location>
</feature>
<feature type="compositionally biased region" description="Basic residues" evidence="1">
    <location>
        <begin position="18"/>
        <end position="41"/>
    </location>
</feature>
<keyword evidence="4" id="KW-1185">Reference proteome</keyword>
<keyword evidence="2" id="KW-0812">Transmembrane</keyword>
<protein>
    <submittedName>
        <fullName evidence="3">Uncharacterized protein</fullName>
    </submittedName>
</protein>
<dbReference type="HOGENOM" id="CLU_073109_0_0_1"/>
<dbReference type="OrthoDB" id="5235322at2759"/>
<sequence>MSSFLGAFGDGLSVQSSSHRRASSRSRPKRRRSRSRSRSSSRNRGGSFVGGLFGADSNYTRHNSSKSNFFGMGNSSRSSFFPFGGRSSYYKRSPRSGFMQRSYKQLKRLIRDLIHWAKRHPVKVFMLVIMPLITGGALTALLARFGLRLPPSLERMLGMAARASGGGSFGAMSGAARMAGDYASGHRGSYGGGYGGGYGHSSYGGGGSRGGQGWEQSIMGVAKMFL</sequence>
<organism evidence="3 4">
    <name type="scientific">[Torrubiella] hemipterigena</name>
    <dbReference type="NCBI Taxonomy" id="1531966"/>
    <lineage>
        <taxon>Eukaryota</taxon>
        <taxon>Fungi</taxon>
        <taxon>Dikarya</taxon>
        <taxon>Ascomycota</taxon>
        <taxon>Pezizomycotina</taxon>
        <taxon>Sordariomycetes</taxon>
        <taxon>Hypocreomycetidae</taxon>
        <taxon>Hypocreales</taxon>
        <taxon>Clavicipitaceae</taxon>
        <taxon>Clavicipitaceae incertae sedis</taxon>
        <taxon>'Torrubiella' clade</taxon>
    </lineage>
</organism>
<evidence type="ECO:0000256" key="2">
    <source>
        <dbReference type="SAM" id="Phobius"/>
    </source>
</evidence>
<keyword evidence="2" id="KW-0472">Membrane</keyword>
<dbReference type="Proteomes" id="UP000039046">
    <property type="component" value="Unassembled WGS sequence"/>
</dbReference>
<reference evidence="3 4" key="1">
    <citation type="journal article" date="2015" name="Genome Announc.">
        <title>Draft Genome Sequence and Gene Annotation of the Entomopathogenic Fungus Verticillium hemipterigenum.</title>
        <authorList>
            <person name="Horn F."/>
            <person name="Habel A."/>
            <person name="Scharf D.H."/>
            <person name="Dworschak J."/>
            <person name="Brakhage A.A."/>
            <person name="Guthke R."/>
            <person name="Hertweck C."/>
            <person name="Linde J."/>
        </authorList>
    </citation>
    <scope>NUCLEOTIDE SEQUENCE [LARGE SCALE GENOMIC DNA]</scope>
</reference>
<evidence type="ECO:0000313" key="4">
    <source>
        <dbReference type="Proteomes" id="UP000039046"/>
    </source>
</evidence>
<dbReference type="STRING" id="1531966.A0A0A1TS23"/>
<feature type="transmembrane region" description="Helical" evidence="2">
    <location>
        <begin position="124"/>
        <end position="147"/>
    </location>
</feature>
<proteinExistence type="predicted"/>
<evidence type="ECO:0000256" key="1">
    <source>
        <dbReference type="SAM" id="MobiDB-lite"/>
    </source>
</evidence>
<evidence type="ECO:0000313" key="3">
    <source>
        <dbReference type="EMBL" id="CEJ95060.1"/>
    </source>
</evidence>
<name>A0A0A1TS23_9HYPO</name>
<dbReference type="EMBL" id="CDHN01000008">
    <property type="protein sequence ID" value="CEJ95060.1"/>
    <property type="molecule type" value="Genomic_DNA"/>
</dbReference>
<keyword evidence="2" id="KW-1133">Transmembrane helix</keyword>
<dbReference type="AlphaFoldDB" id="A0A0A1TS23"/>
<accession>A0A0A1TS23</accession>
<gene>
    <name evidence="3" type="ORF">VHEMI10563</name>
</gene>